<evidence type="ECO:0000313" key="2">
    <source>
        <dbReference type="Proteomes" id="UP001139068"/>
    </source>
</evidence>
<keyword evidence="2" id="KW-1185">Reference proteome</keyword>
<organism evidence="1 2">
    <name type="scientific">Candidatus Mycolicibacterium alkanivorans</name>
    <dbReference type="NCBI Taxonomy" id="2954114"/>
    <lineage>
        <taxon>Bacteria</taxon>
        <taxon>Bacillati</taxon>
        <taxon>Actinomycetota</taxon>
        <taxon>Actinomycetes</taxon>
        <taxon>Mycobacteriales</taxon>
        <taxon>Mycobacteriaceae</taxon>
        <taxon>Mycolicibacterium</taxon>
    </lineage>
</organism>
<accession>A0ABS9YUP1</accession>
<dbReference type="EMBL" id="JAIVFL010000001">
    <property type="protein sequence ID" value="MCI4674079.1"/>
    <property type="molecule type" value="Genomic_DNA"/>
</dbReference>
<dbReference type="RefSeq" id="WP_243070554.1">
    <property type="nucleotide sequence ID" value="NZ_JAIVFL010000001.1"/>
</dbReference>
<proteinExistence type="predicted"/>
<protein>
    <submittedName>
        <fullName evidence="1">Uncharacterized protein</fullName>
    </submittedName>
</protein>
<name>A0ABS9YUP1_9MYCO</name>
<comment type="caution">
    <text evidence="1">The sequence shown here is derived from an EMBL/GenBank/DDBJ whole genome shotgun (WGS) entry which is preliminary data.</text>
</comment>
<dbReference type="Proteomes" id="UP001139068">
    <property type="component" value="Unassembled WGS sequence"/>
</dbReference>
<evidence type="ECO:0000313" key="1">
    <source>
        <dbReference type="EMBL" id="MCI4674079.1"/>
    </source>
</evidence>
<gene>
    <name evidence="1" type="ORF">K9U37_03600</name>
</gene>
<sequence length="98" mass="9904">MVLDLGEVIDDTGCGGVPGGDRVLDAGDAVKVRRPFSAEKCCCAGGFPAEHQRQQVPVHLAVAVAVAVGVDRDGIGGISEPTVQAGVAVGCHGRRLGE</sequence>
<reference evidence="1" key="1">
    <citation type="journal article" date="2022" name="ISME J.">
        <title>Identification of active gaseous-alkane degraders at natural gas seeps.</title>
        <authorList>
            <person name="Farhan Ul Haque M."/>
            <person name="Hernandez M."/>
            <person name="Crombie A.T."/>
            <person name="Murrell J.C."/>
        </authorList>
    </citation>
    <scope>NUCLEOTIDE SEQUENCE</scope>
    <source>
        <strain evidence="1">ANDR5</strain>
    </source>
</reference>